<dbReference type="PROSITE" id="PS51737">
    <property type="entry name" value="RECOMBINASE_DNA_BIND"/>
    <property type="match status" value="1"/>
</dbReference>
<reference evidence="2" key="1">
    <citation type="journal article" date="2014" name="Front. Microbiol.">
        <title>High frequency of phylogenetically diverse reductive dehalogenase-homologous genes in deep subseafloor sedimentary metagenomes.</title>
        <authorList>
            <person name="Kawai M."/>
            <person name="Futagami T."/>
            <person name="Toyoda A."/>
            <person name="Takaki Y."/>
            <person name="Nishi S."/>
            <person name="Hori S."/>
            <person name="Arai W."/>
            <person name="Tsubouchi T."/>
            <person name="Morono Y."/>
            <person name="Uchiyama I."/>
            <person name="Ito T."/>
            <person name="Fujiyama A."/>
            <person name="Inagaki F."/>
            <person name="Takami H."/>
        </authorList>
    </citation>
    <scope>NUCLEOTIDE SEQUENCE</scope>
    <source>
        <strain evidence="2">Expedition CK06-06</strain>
    </source>
</reference>
<dbReference type="PANTHER" id="PTHR30461:SF24">
    <property type="entry name" value="SITE-SPECIFIC INTEGRASE_RESOLVASE-RELATED"/>
    <property type="match status" value="1"/>
</dbReference>
<evidence type="ECO:0000313" key="2">
    <source>
        <dbReference type="EMBL" id="GAJ00131.1"/>
    </source>
</evidence>
<feature type="non-terminal residue" evidence="2">
    <location>
        <position position="230"/>
    </location>
</feature>
<dbReference type="InterPro" id="IPR050639">
    <property type="entry name" value="SSR_resolvase"/>
</dbReference>
<protein>
    <recommendedName>
        <fullName evidence="1">Recombinase domain-containing protein</fullName>
    </recommendedName>
</protein>
<evidence type="ECO:0000259" key="1">
    <source>
        <dbReference type="PROSITE" id="PS51737"/>
    </source>
</evidence>
<dbReference type="AlphaFoldDB" id="X1UJR3"/>
<dbReference type="InterPro" id="IPR038109">
    <property type="entry name" value="DNA_bind_recomb_sf"/>
</dbReference>
<comment type="caution">
    <text evidence="2">The sequence shown here is derived from an EMBL/GenBank/DDBJ whole genome shotgun (WGS) entry which is preliminary data.</text>
</comment>
<dbReference type="InterPro" id="IPR011109">
    <property type="entry name" value="DNA_bind_recombinase_dom"/>
</dbReference>
<proteinExistence type="predicted"/>
<organism evidence="2">
    <name type="scientific">marine sediment metagenome</name>
    <dbReference type="NCBI Taxonomy" id="412755"/>
    <lineage>
        <taxon>unclassified sequences</taxon>
        <taxon>metagenomes</taxon>
        <taxon>ecological metagenomes</taxon>
    </lineage>
</organism>
<dbReference type="PANTHER" id="PTHR30461">
    <property type="entry name" value="DNA-INVERTASE FROM LAMBDOID PROPHAGE"/>
    <property type="match status" value="1"/>
</dbReference>
<gene>
    <name evidence="2" type="ORF">S12H4_27800</name>
</gene>
<feature type="domain" description="Recombinase" evidence="1">
    <location>
        <begin position="12"/>
        <end position="145"/>
    </location>
</feature>
<accession>X1UJR3</accession>
<dbReference type="Pfam" id="PF07508">
    <property type="entry name" value="Recombinase"/>
    <property type="match status" value="1"/>
</dbReference>
<dbReference type="EMBL" id="BARW01015896">
    <property type="protein sequence ID" value="GAJ00131.1"/>
    <property type="molecule type" value="Genomic_DNA"/>
</dbReference>
<dbReference type="Gene3D" id="3.90.1750.20">
    <property type="entry name" value="Putative Large Serine Recombinase, Chain B, Domain 2"/>
    <property type="match status" value="1"/>
</dbReference>
<dbReference type="GO" id="GO:0003677">
    <property type="term" value="F:DNA binding"/>
    <property type="evidence" value="ECO:0007669"/>
    <property type="project" value="InterPro"/>
</dbReference>
<name>X1UJR3_9ZZZZ</name>
<dbReference type="GO" id="GO:0000150">
    <property type="term" value="F:DNA strand exchange activity"/>
    <property type="evidence" value="ECO:0007669"/>
    <property type="project" value="InterPro"/>
</dbReference>
<sequence>MKRGLPVTYRRLYGYDWDKPNNRLIPNADYPNLKLIFSLVLDGMGYTSVLQELKRRGILSPGGMPEWSKETISGILHNPIYAGRFYALKVQSCEPTQRPKKSKRVNSSQKRLKLEDAHYMPGIEIVNPPIRWSDREKIFAQLADHQKLAQRNAKNDYLLRGVIICGTHYGKQGEPRRYHGQPHHDSWRYVCPVGGCTRPFIRGPEIEQIVKFYIKCLFIGQPSDSPLFDD</sequence>